<gene>
    <name evidence="1" type="ORF">AN481_02200</name>
</gene>
<accession>A0A1B7W1B5</accession>
<name>A0A1B7W1B5_APHFL</name>
<proteinExistence type="predicted"/>
<dbReference type="EMBL" id="LJOY01000004">
    <property type="protein sequence ID" value="OBQ27075.1"/>
    <property type="molecule type" value="Genomic_DNA"/>
</dbReference>
<dbReference type="Proteomes" id="UP000092382">
    <property type="component" value="Unassembled WGS sequence"/>
</dbReference>
<reference evidence="1 2" key="1">
    <citation type="submission" date="2015-09" db="EMBL/GenBank/DDBJ databases">
        <title>Whole genome shotgun sequence assembly of Aphanizomenon flos-aquae UKL13.</title>
        <authorList>
            <person name="Driscoll C."/>
        </authorList>
    </citation>
    <scope>NUCLEOTIDE SEQUENCE [LARGE SCALE GENOMIC DNA]</scope>
    <source>
        <strain evidence="1">MDT13</strain>
    </source>
</reference>
<comment type="caution">
    <text evidence="1">The sequence shown here is derived from an EMBL/GenBank/DDBJ whole genome shotgun (WGS) entry which is preliminary data.</text>
</comment>
<organism evidence="1 2">
    <name type="scientific">Aphanizomenon flos-aquae LD13</name>
    <dbReference type="NCBI Taxonomy" id="1710894"/>
    <lineage>
        <taxon>Bacteria</taxon>
        <taxon>Bacillati</taxon>
        <taxon>Cyanobacteriota</taxon>
        <taxon>Cyanophyceae</taxon>
        <taxon>Nostocales</taxon>
        <taxon>Aphanizomenonaceae</taxon>
        <taxon>Aphanizomenon</taxon>
    </lineage>
</organism>
<dbReference type="STRING" id="1803587.GCA_001593825_00287"/>
<sequence length="148" mass="16961">MFRISKQQTFSVIRFLLIDQVGKKMRIIHGGTWLLLAIPLWLTTEVINPRIVQAYTARVDLLMESLPEESYDTLLRRAEAAARATTQRSFDQDILVTEVSVIISAQNRGSTAPILSLEVSRPQWRISPDPQIWTTYFKTARDLLLFGQ</sequence>
<protein>
    <submittedName>
        <fullName evidence="1">Uncharacterized protein</fullName>
    </submittedName>
</protein>
<dbReference type="AlphaFoldDB" id="A0A1B7W1B5"/>
<evidence type="ECO:0000313" key="1">
    <source>
        <dbReference type="EMBL" id="OBQ27075.1"/>
    </source>
</evidence>
<dbReference type="PATRIC" id="fig|1710894.3.peg.369"/>
<evidence type="ECO:0000313" key="2">
    <source>
        <dbReference type="Proteomes" id="UP000092382"/>
    </source>
</evidence>